<dbReference type="RefSeq" id="WP_258392890.1">
    <property type="nucleotide sequence ID" value="NZ_AP019769.1"/>
</dbReference>
<feature type="transmembrane region" description="Helical" evidence="1">
    <location>
        <begin position="12"/>
        <end position="37"/>
    </location>
</feature>
<evidence type="ECO:0000256" key="1">
    <source>
        <dbReference type="SAM" id="Phobius"/>
    </source>
</evidence>
<keyword evidence="1" id="KW-1133">Transmembrane helix</keyword>
<feature type="transmembrane region" description="Helical" evidence="1">
    <location>
        <begin position="71"/>
        <end position="87"/>
    </location>
</feature>
<keyword evidence="1" id="KW-0812">Transmembrane</keyword>
<organism evidence="2 3">
    <name type="scientific">Nanobdella aerobiophila</name>
    <dbReference type="NCBI Taxonomy" id="2586965"/>
    <lineage>
        <taxon>Archaea</taxon>
        <taxon>Nanobdellota</taxon>
        <taxon>Nanobdellia</taxon>
        <taxon>Nanobdellales</taxon>
        <taxon>Nanobdellaceae</taxon>
        <taxon>Nanobdella</taxon>
    </lineage>
</organism>
<reference evidence="3" key="1">
    <citation type="journal article" date="2022" name="Int. J. Syst. Evol. Microbiol.">
        <title>Nanobdella aerobiophila gen. nov., sp. nov., a thermoacidophilic, obligate ectosymbiotic archaeon, and proposal of Nanobdellaceae fam. nov., Nanobdellales ord. nov. and Nanobdellia class. nov.</title>
        <authorList>
            <person name="Kato S."/>
            <person name="Ogasawara A."/>
            <person name="Itoh T."/>
            <person name="Sakai H.D."/>
            <person name="Shimizu M."/>
            <person name="Yuki M."/>
            <person name="Kaneko M."/>
            <person name="Takashina T."/>
            <person name="Ohkuma M."/>
        </authorList>
    </citation>
    <scope>NUCLEOTIDE SEQUENCE [LARGE SCALE GENOMIC DNA]</scope>
    <source>
        <strain evidence="3">MJ1</strain>
    </source>
</reference>
<feature type="transmembrane region" description="Helical" evidence="1">
    <location>
        <begin position="235"/>
        <end position="253"/>
    </location>
</feature>
<feature type="transmembrane region" description="Helical" evidence="1">
    <location>
        <begin position="43"/>
        <end position="62"/>
    </location>
</feature>
<keyword evidence="3" id="KW-1185">Reference proteome</keyword>
<accession>A0A915WRF9</accession>
<dbReference type="KEGG" id="naer:MJ1_0410"/>
<dbReference type="Proteomes" id="UP001055553">
    <property type="component" value="Chromosome"/>
</dbReference>
<name>A0A915WRF9_9ARCH</name>
<dbReference type="AlphaFoldDB" id="A0A915WRF9"/>
<keyword evidence="1" id="KW-0472">Membrane</keyword>
<dbReference type="GeneID" id="74568356"/>
<proteinExistence type="predicted"/>
<gene>
    <name evidence="2" type="ORF">MJ1_0410</name>
</gene>
<sequence>MKKYIISTSLYSVSLLSLYFLYNYLSTFLFNILNYNFFNYSNLIFYGLLLIFLLLFSFGTYFSRDIKNKKFFLIYGIIIISISSLFYRNLINIYTAISLYFILLYFDKEYNPITNLLYIFVIFLFTFESQTFTYPIKFLINRGVNNLYYSNLNNTEQFFINGFYNSYLEGYQSAEYILNQNKDYNGLKLLLLYQDNASNDYYNYILTTVNNETSGLNNTINSSINQLIYTFDPEIAIVSALFIFEAFYIFLSIQRKIKDL</sequence>
<evidence type="ECO:0000313" key="3">
    <source>
        <dbReference type="Proteomes" id="UP001055553"/>
    </source>
</evidence>
<dbReference type="EMBL" id="AP019769">
    <property type="protein sequence ID" value="BBL45573.1"/>
    <property type="molecule type" value="Genomic_DNA"/>
</dbReference>
<feature type="transmembrane region" description="Helical" evidence="1">
    <location>
        <begin position="117"/>
        <end position="140"/>
    </location>
</feature>
<evidence type="ECO:0000313" key="2">
    <source>
        <dbReference type="EMBL" id="BBL45573.1"/>
    </source>
</evidence>
<protein>
    <submittedName>
        <fullName evidence="2">Uncharacterized protein</fullName>
    </submittedName>
</protein>